<reference evidence="1 2" key="1">
    <citation type="submission" date="2024-04" db="EMBL/GenBank/DDBJ databases">
        <title>draft genome sequnece of Paenibacillus filicis.</title>
        <authorList>
            <person name="Kim D.-U."/>
        </authorList>
    </citation>
    <scope>NUCLEOTIDE SEQUENCE [LARGE SCALE GENOMIC DNA]</scope>
    <source>
        <strain evidence="1 2">KACC14197</strain>
    </source>
</reference>
<evidence type="ECO:0000313" key="2">
    <source>
        <dbReference type="Proteomes" id="UP001469365"/>
    </source>
</evidence>
<accession>A0ABU9DHM1</accession>
<name>A0ABU9DHM1_9BACL</name>
<comment type="caution">
    <text evidence="1">The sequence shown here is derived from an EMBL/GenBank/DDBJ whole genome shotgun (WGS) entry which is preliminary data.</text>
</comment>
<gene>
    <name evidence="1" type="ORF">WMW72_10720</name>
</gene>
<proteinExistence type="predicted"/>
<dbReference type="RefSeq" id="WP_341415443.1">
    <property type="nucleotide sequence ID" value="NZ_JBBPCC010000005.1"/>
</dbReference>
<keyword evidence="2" id="KW-1185">Reference proteome</keyword>
<dbReference type="Proteomes" id="UP001469365">
    <property type="component" value="Unassembled WGS sequence"/>
</dbReference>
<organism evidence="1 2">
    <name type="scientific">Paenibacillus filicis</name>
    <dbReference type="NCBI Taxonomy" id="669464"/>
    <lineage>
        <taxon>Bacteria</taxon>
        <taxon>Bacillati</taxon>
        <taxon>Bacillota</taxon>
        <taxon>Bacilli</taxon>
        <taxon>Bacillales</taxon>
        <taxon>Paenibacillaceae</taxon>
        <taxon>Paenibacillus</taxon>
    </lineage>
</organism>
<evidence type="ECO:0000313" key="1">
    <source>
        <dbReference type="EMBL" id="MEK8128376.1"/>
    </source>
</evidence>
<protein>
    <submittedName>
        <fullName evidence="1">Uncharacterized protein</fullName>
    </submittedName>
</protein>
<dbReference type="EMBL" id="JBBPCC010000005">
    <property type="protein sequence ID" value="MEK8128376.1"/>
    <property type="molecule type" value="Genomic_DNA"/>
</dbReference>
<sequence length="58" mass="6508">MTKVRLKIGNQYTREMDEKEALLLASADAVKEFFGTVEIEYLEPKPPELKVIKGGANP</sequence>